<dbReference type="AlphaFoldDB" id="A0A8H8UJY0"/>
<keyword evidence="3 6" id="KW-0547">Nucleotide-binding</keyword>
<keyword evidence="2" id="KW-0808">Transferase</keyword>
<evidence type="ECO:0000256" key="8">
    <source>
        <dbReference type="SAM" id="MobiDB-lite"/>
    </source>
</evidence>
<feature type="domain" description="Protein kinase" evidence="9">
    <location>
        <begin position="52"/>
        <end position="370"/>
    </location>
</feature>
<dbReference type="EMBL" id="QGMI01000069">
    <property type="protein sequence ID" value="TVY47872.1"/>
    <property type="molecule type" value="Genomic_DNA"/>
</dbReference>
<evidence type="ECO:0000256" key="3">
    <source>
        <dbReference type="ARBA" id="ARBA00022741"/>
    </source>
</evidence>
<sequence>MADASTSDDGWHLIPATAIREEQQIEEWGKSKGSWSGAGKHLTNWSDHKTLRVQDGELGSGSYGDVRLVTYKAVRLARKHVQPRRRDVTLEKLREEANAMERLDHKHILKLVGTYTFRTRHLYLLLYPVAECDLDHFLEEVDSIRSGTYADREDAMHRMQALGVKDVSTIKELAMSENQSQLIPRTATAVGFLQQILGCITEALAYVHKSGIRHMDLKPKNILLSPGRVYLADFGIARDVRESEDSITSRNLGTPYWMAPEVHEGQRHHMASADIWSLGSIFLVIATVIYGESLDSYDKSMKERDWEKRYKTLPKYLSGLKTKAVAVAHEDYENPNFNVKHTIGLIEDMLKYDAEERPTASGVNERLSELGGLDQVYHLSCCHKKNAYVSEVINKKIKSVYDMNADSVLQLAQLKVENDKYKERLQRLEESQGTYEKRLDNQRKHAADQYNALQGKYNQEVNARKKFEKDHKPFRRPRFENKGRGRSQGFLNTNIKNPPPVLQTVNHEINSNPHTQRRTSNLPLPIRPSTPIRPAFSRDPGSNSSTLVSSTHSIFSRASPNESFTSVSSSRTKGSVSPSSPTTAKPRNPAELNLLACPTMANKKTKPAVVKKADHEAKPSWANVARSRLNV</sequence>
<dbReference type="OrthoDB" id="248923at2759"/>
<evidence type="ECO:0000256" key="5">
    <source>
        <dbReference type="ARBA" id="ARBA00022840"/>
    </source>
</evidence>
<evidence type="ECO:0000313" key="11">
    <source>
        <dbReference type="Proteomes" id="UP000443090"/>
    </source>
</evidence>
<keyword evidence="1" id="KW-0723">Serine/threonine-protein kinase</keyword>
<feature type="coiled-coil region" evidence="7">
    <location>
        <begin position="404"/>
        <end position="445"/>
    </location>
</feature>
<dbReference type="PANTHER" id="PTHR24345:SF91">
    <property type="entry name" value="SERINE_THREONINE-PROTEIN KINASE PLK4"/>
    <property type="match status" value="1"/>
</dbReference>
<dbReference type="GO" id="GO:0004674">
    <property type="term" value="F:protein serine/threonine kinase activity"/>
    <property type="evidence" value="ECO:0007669"/>
    <property type="project" value="UniProtKB-KW"/>
</dbReference>
<evidence type="ECO:0000256" key="2">
    <source>
        <dbReference type="ARBA" id="ARBA00022679"/>
    </source>
</evidence>
<proteinExistence type="predicted"/>
<dbReference type="Proteomes" id="UP000443090">
    <property type="component" value="Unassembled WGS sequence"/>
</dbReference>
<dbReference type="PROSITE" id="PS00108">
    <property type="entry name" value="PROTEIN_KINASE_ST"/>
    <property type="match status" value="1"/>
</dbReference>
<dbReference type="GO" id="GO:0005524">
    <property type="term" value="F:ATP binding"/>
    <property type="evidence" value="ECO:0007669"/>
    <property type="project" value="UniProtKB-UniRule"/>
</dbReference>
<dbReference type="InterPro" id="IPR000719">
    <property type="entry name" value="Prot_kinase_dom"/>
</dbReference>
<dbReference type="PANTHER" id="PTHR24345">
    <property type="entry name" value="SERINE/THREONINE-PROTEIN KINASE PLK"/>
    <property type="match status" value="1"/>
</dbReference>
<dbReference type="SUPFAM" id="SSF56112">
    <property type="entry name" value="Protein kinase-like (PK-like)"/>
    <property type="match status" value="1"/>
</dbReference>
<dbReference type="Gene3D" id="3.30.200.20">
    <property type="entry name" value="Phosphorylase Kinase, domain 1"/>
    <property type="match status" value="1"/>
</dbReference>
<dbReference type="SMART" id="SM00220">
    <property type="entry name" value="S_TKc"/>
    <property type="match status" value="1"/>
</dbReference>
<evidence type="ECO:0000313" key="10">
    <source>
        <dbReference type="EMBL" id="TVY47872.1"/>
    </source>
</evidence>
<evidence type="ECO:0000256" key="1">
    <source>
        <dbReference type="ARBA" id="ARBA00022527"/>
    </source>
</evidence>
<feature type="compositionally biased region" description="Polar residues" evidence="8">
    <location>
        <begin position="503"/>
        <end position="522"/>
    </location>
</feature>
<reference evidence="10 11" key="1">
    <citation type="submission" date="2018-05" db="EMBL/GenBank/DDBJ databases">
        <title>Genome sequencing and assembly of the regulated plant pathogen Lachnellula willkommii and related sister species for the development of diagnostic species identification markers.</title>
        <authorList>
            <person name="Giroux E."/>
            <person name="Bilodeau G."/>
        </authorList>
    </citation>
    <scope>NUCLEOTIDE SEQUENCE [LARGE SCALE GENOMIC DNA]</scope>
    <source>
        <strain evidence="10 11">CBS 160.35</strain>
    </source>
</reference>
<dbReference type="GO" id="GO:0005634">
    <property type="term" value="C:nucleus"/>
    <property type="evidence" value="ECO:0007669"/>
    <property type="project" value="TreeGrafter"/>
</dbReference>
<keyword evidence="11" id="KW-1185">Reference proteome</keyword>
<feature type="region of interest" description="Disordered" evidence="8">
    <location>
        <begin position="475"/>
        <end position="591"/>
    </location>
</feature>
<protein>
    <submittedName>
        <fullName evidence="10">Mitogen-activated protein kinase kinase kinase</fullName>
    </submittedName>
</protein>
<name>A0A8H8UJY0_9HELO</name>
<comment type="caution">
    <text evidence="10">The sequence shown here is derived from an EMBL/GenBank/DDBJ whole genome shotgun (WGS) entry which is preliminary data.</text>
</comment>
<dbReference type="InterPro" id="IPR017441">
    <property type="entry name" value="Protein_kinase_ATP_BS"/>
</dbReference>
<accession>A0A8H8UJY0</accession>
<keyword evidence="5 6" id="KW-0067">ATP-binding</keyword>
<dbReference type="Pfam" id="PF00069">
    <property type="entry name" value="Pkinase"/>
    <property type="match status" value="1"/>
</dbReference>
<evidence type="ECO:0000256" key="7">
    <source>
        <dbReference type="SAM" id="Coils"/>
    </source>
</evidence>
<dbReference type="Gene3D" id="1.10.510.10">
    <property type="entry name" value="Transferase(Phosphotransferase) domain 1"/>
    <property type="match status" value="1"/>
</dbReference>
<feature type="compositionally biased region" description="Low complexity" evidence="8">
    <location>
        <begin position="563"/>
        <end position="581"/>
    </location>
</feature>
<dbReference type="InterPro" id="IPR008271">
    <property type="entry name" value="Ser/Thr_kinase_AS"/>
</dbReference>
<feature type="binding site" evidence="6">
    <location>
        <position position="79"/>
    </location>
    <ligand>
        <name>ATP</name>
        <dbReference type="ChEBI" id="CHEBI:30616"/>
    </ligand>
</feature>
<keyword evidence="4 10" id="KW-0418">Kinase</keyword>
<organism evidence="10 11">
    <name type="scientific">Lachnellula occidentalis</name>
    <dbReference type="NCBI Taxonomy" id="215460"/>
    <lineage>
        <taxon>Eukaryota</taxon>
        <taxon>Fungi</taxon>
        <taxon>Dikarya</taxon>
        <taxon>Ascomycota</taxon>
        <taxon>Pezizomycotina</taxon>
        <taxon>Leotiomycetes</taxon>
        <taxon>Helotiales</taxon>
        <taxon>Lachnaceae</taxon>
        <taxon>Lachnellula</taxon>
    </lineage>
</organism>
<feature type="compositionally biased region" description="Low complexity" evidence="8">
    <location>
        <begin position="542"/>
        <end position="556"/>
    </location>
</feature>
<evidence type="ECO:0000256" key="6">
    <source>
        <dbReference type="PROSITE-ProRule" id="PRU10141"/>
    </source>
</evidence>
<evidence type="ECO:0000259" key="9">
    <source>
        <dbReference type="PROSITE" id="PS50011"/>
    </source>
</evidence>
<dbReference type="InterPro" id="IPR011009">
    <property type="entry name" value="Kinase-like_dom_sf"/>
</dbReference>
<keyword evidence="7" id="KW-0175">Coiled coil</keyword>
<evidence type="ECO:0000256" key="4">
    <source>
        <dbReference type="ARBA" id="ARBA00022777"/>
    </source>
</evidence>
<dbReference type="PROSITE" id="PS50011">
    <property type="entry name" value="PROTEIN_KINASE_DOM"/>
    <property type="match status" value="1"/>
</dbReference>
<gene>
    <name evidence="10" type="primary">MAPKKK3</name>
    <name evidence="10" type="ORF">LOCC1_G001987</name>
</gene>
<dbReference type="CDD" id="cd00180">
    <property type="entry name" value="PKc"/>
    <property type="match status" value="1"/>
</dbReference>
<dbReference type="PROSITE" id="PS00107">
    <property type="entry name" value="PROTEIN_KINASE_ATP"/>
    <property type="match status" value="1"/>
</dbReference>